<evidence type="ECO:0000256" key="1">
    <source>
        <dbReference type="ARBA" id="ARBA00004613"/>
    </source>
</evidence>
<dbReference type="PANTHER" id="PTHR10579">
    <property type="entry name" value="CALCIUM-ACTIVATED CHLORIDE CHANNEL REGULATOR"/>
    <property type="match status" value="1"/>
</dbReference>
<dbReference type="GO" id="GO:0005576">
    <property type="term" value="C:extracellular region"/>
    <property type="evidence" value="ECO:0007669"/>
    <property type="project" value="UniProtKB-SubCell"/>
</dbReference>
<protein>
    <submittedName>
        <fullName evidence="5">VWA domain-containing protein</fullName>
    </submittedName>
</protein>
<dbReference type="PROSITE" id="PS50234">
    <property type="entry name" value="VWFA"/>
    <property type="match status" value="2"/>
</dbReference>
<dbReference type="Pfam" id="PF00092">
    <property type="entry name" value="VWA"/>
    <property type="match status" value="1"/>
</dbReference>
<dbReference type="Gene3D" id="2.60.40.10">
    <property type="entry name" value="Immunoglobulins"/>
    <property type="match status" value="1"/>
</dbReference>
<name>A0A934I0F9_9CLOT</name>
<dbReference type="InterPro" id="IPR013783">
    <property type="entry name" value="Ig-like_fold"/>
</dbReference>
<dbReference type="SMART" id="SM00327">
    <property type="entry name" value="VWA"/>
    <property type="match status" value="2"/>
</dbReference>
<sequence length="1031" mass="113572">MKFYKLKSITFFAILCMILSIFVYTPVQAKNNGIISGYVWLDSNGNGIREYGEPGIEGITIYSYFGNGNQYYDDTSSSSSGAYTIYTKNIGNDNVIKVNLNELKRMGYEITTKGIDNQIIGVDGDYAITSKMKPQGNVGIGLKKIGQSGTSYDLVSVERTMSSQPAKVGDTFDVKYKITPKAIPVEQSSTEKDIILVMDTSGSMNDNSKLSTIKSVAQKFVSKFNNNAKINISLVEFGDYAVRQAALTNMKNGDTYNLYNKISWLSAEGSTNIGDGLRLAYNELNNNNGHDKYIILMTDGIAEAYCSNNNGYIMGTEELTWDNIHCTSWYGNKAKPDYRIQSLDYAKKISSEKIAKSNIRTFIVGFGSGAGSNNQQIADAAKGVYKQALDESTVGNVYDEIQKKIDTQVQGSVNFQETFNTNLEVADINEIPAGLKVDGNKIAGNFNVDYVLNDSKTQYVTNPIEFTVKYKVKAAGSCVLGEGGKSSFAQLILSQKTDTKYLGELKLTAAEVNQPTGPLIDAARTIDVKQVKEDGTFVAKYTITPKDIVAKQDSKEKDIVLVIDISGSMDYIPSADRTPYYWGEKSRLDIIKNVAYSFINKFDGNEKVNISVITFSSKANKVVPLTNMKNDDIGCIYDKISALDANGSTNIGDGLRVAYNELNVDNGHDKYMVFMTDGVAEAYSVNNNEYVMGTEVIGDSNIYWTQWNYSHTWANPDYRTKALEYAKKVASEKIAKSNIKSFIIGFGSGAGSNNQQIAEAASGVYKQALDENTVSSVYEEIQKKIEQSIYGDVHFEETFSDKLSTQNIPDGLKDKFQVSGNKLIGNFKNIEYTNDGNGNYKASPIDVNIVYKARENTEGPYVLGSGGSSSFAEVLVMDKKDRKNLNEVSIEGASNKEANIKTGIFTGNIFEEKSELSMVKGFSVNLAVKVQNIKNGDISVAIDNAVKISDIKVYRDTDLNNSIEGLRMTQDQSGFKITLSNNEVYGNYVIVYKSMVNKNSNVRSVSDIITVNSKTKVEKHNITLVDLPPVQ</sequence>
<reference evidence="5" key="1">
    <citation type="submission" date="2020-12" db="EMBL/GenBank/DDBJ databases">
        <title>Clostridium thailandense sp. nov., a novel acetogenic bacterium isolated from peat land soil in Thailand.</title>
        <authorList>
            <person name="Chaikitkaew S."/>
            <person name="Birkeland N.K."/>
        </authorList>
    </citation>
    <scope>NUCLEOTIDE SEQUENCE</scope>
    <source>
        <strain evidence="5">DSM 17425</strain>
    </source>
</reference>
<dbReference type="AlphaFoldDB" id="A0A934I0F9"/>
<accession>A0A934I0F9</accession>
<dbReference type="Proteomes" id="UP000622687">
    <property type="component" value="Unassembled WGS sequence"/>
</dbReference>
<dbReference type="SUPFAM" id="SSF53300">
    <property type="entry name" value="vWA-like"/>
    <property type="match status" value="2"/>
</dbReference>
<gene>
    <name evidence="5" type="ORF">I6U51_14315</name>
</gene>
<comment type="caution">
    <text evidence="5">The sequence shown here is derived from an EMBL/GenBank/DDBJ whole genome shotgun (WGS) entry which is preliminary data.</text>
</comment>
<dbReference type="InterPro" id="IPR033764">
    <property type="entry name" value="Sdr_B"/>
</dbReference>
<dbReference type="InterPro" id="IPR036465">
    <property type="entry name" value="vWFA_dom_sf"/>
</dbReference>
<evidence type="ECO:0000256" key="2">
    <source>
        <dbReference type="ARBA" id="ARBA00022525"/>
    </source>
</evidence>
<feature type="domain" description="VWFA" evidence="4">
    <location>
        <begin position="193"/>
        <end position="405"/>
    </location>
</feature>
<dbReference type="CDD" id="cd00198">
    <property type="entry name" value="vWFA"/>
    <property type="match status" value="2"/>
</dbReference>
<organism evidence="5 6">
    <name type="scientific">Clostridium aciditolerans</name>
    <dbReference type="NCBI Taxonomy" id="339861"/>
    <lineage>
        <taxon>Bacteria</taxon>
        <taxon>Bacillati</taxon>
        <taxon>Bacillota</taxon>
        <taxon>Clostridia</taxon>
        <taxon>Eubacteriales</taxon>
        <taxon>Clostridiaceae</taxon>
        <taxon>Clostridium</taxon>
    </lineage>
</organism>
<dbReference type="PANTHER" id="PTHR10579:SF43">
    <property type="entry name" value="ZINC FINGER (C3HC4-TYPE RING FINGER) FAMILY PROTEIN"/>
    <property type="match status" value="1"/>
</dbReference>
<keyword evidence="2" id="KW-0964">Secreted</keyword>
<dbReference type="RefSeq" id="WP_211143275.1">
    <property type="nucleotide sequence ID" value="NZ_JAEEGB010000015.1"/>
</dbReference>
<proteinExistence type="predicted"/>
<dbReference type="EMBL" id="JAEEGB010000015">
    <property type="protein sequence ID" value="MBI6873857.1"/>
    <property type="molecule type" value="Genomic_DNA"/>
</dbReference>
<dbReference type="Gene3D" id="3.40.50.410">
    <property type="entry name" value="von Willebrand factor, type A domain"/>
    <property type="match status" value="2"/>
</dbReference>
<keyword evidence="3" id="KW-0732">Signal</keyword>
<dbReference type="SUPFAM" id="SSF117074">
    <property type="entry name" value="Hypothetical protein PA1324"/>
    <property type="match status" value="1"/>
</dbReference>
<dbReference type="Pfam" id="PF13519">
    <property type="entry name" value="VWA_2"/>
    <property type="match status" value="1"/>
</dbReference>
<dbReference type="InterPro" id="IPR002035">
    <property type="entry name" value="VWF_A"/>
</dbReference>
<evidence type="ECO:0000256" key="3">
    <source>
        <dbReference type="ARBA" id="ARBA00022729"/>
    </source>
</evidence>
<evidence type="ECO:0000259" key="4">
    <source>
        <dbReference type="PROSITE" id="PS50234"/>
    </source>
</evidence>
<keyword evidence="6" id="KW-1185">Reference proteome</keyword>
<comment type="subcellular location">
    <subcellularLocation>
        <location evidence="1">Secreted</location>
    </subcellularLocation>
</comment>
<dbReference type="Pfam" id="PF17210">
    <property type="entry name" value="SdrD_B"/>
    <property type="match status" value="1"/>
</dbReference>
<evidence type="ECO:0000313" key="6">
    <source>
        <dbReference type="Proteomes" id="UP000622687"/>
    </source>
</evidence>
<evidence type="ECO:0000313" key="5">
    <source>
        <dbReference type="EMBL" id="MBI6873857.1"/>
    </source>
</evidence>
<dbReference type="InterPro" id="IPR051266">
    <property type="entry name" value="CLCR"/>
</dbReference>
<feature type="domain" description="VWFA" evidence="4">
    <location>
        <begin position="558"/>
        <end position="785"/>
    </location>
</feature>